<dbReference type="InterPro" id="IPR014710">
    <property type="entry name" value="RmlC-like_jellyroll"/>
</dbReference>
<evidence type="ECO:0000313" key="4">
    <source>
        <dbReference type="EMBL" id="MQQ99225.1"/>
    </source>
</evidence>
<dbReference type="AlphaFoldDB" id="A0A843YR75"/>
<evidence type="ECO:0000256" key="1">
    <source>
        <dbReference type="ARBA" id="ARBA00008416"/>
    </source>
</evidence>
<dbReference type="InterPro" id="IPR011051">
    <property type="entry name" value="RmlC_Cupin_sf"/>
</dbReference>
<evidence type="ECO:0000259" key="3">
    <source>
        <dbReference type="Pfam" id="PF02678"/>
    </source>
</evidence>
<dbReference type="Gene3D" id="2.60.120.10">
    <property type="entry name" value="Jelly Rolls"/>
    <property type="match status" value="1"/>
</dbReference>
<dbReference type="OrthoDB" id="321327at2"/>
<accession>A0A843YR75</accession>
<protein>
    <submittedName>
        <fullName evidence="4">Pirin family protein</fullName>
    </submittedName>
</protein>
<keyword evidence="5" id="KW-1185">Reference proteome</keyword>
<dbReference type="InterPro" id="IPR003829">
    <property type="entry name" value="Pirin_N_dom"/>
</dbReference>
<dbReference type="PIRSF" id="PIRSF006232">
    <property type="entry name" value="Pirin"/>
    <property type="match status" value="1"/>
</dbReference>
<sequence>MTIHTESTQFERDSQRQRKVILRTRGHAHGAITRLVSPGDVGELIKPFVFLDHFEADAANAPKFGFHPHSGIATLTLIMSGQAFYKETTGREGIIDTGGVEWMRASSGVWHTGGLYGKERGKGFQLWVAMPPEFELAEPHSQYLDASAFEAVGPARIIMGEYEGHKSIVAAPAGMTYLDVRLKAGERWRFVPPKEHDVAWIAVAEGEVSATEHITSGELAVFDESEDEIHFEANSDTRFVLGSAIKHPYDLITGFYSVHTNAAALSQGESNITQIGRRLHAQGVFEQTR</sequence>
<dbReference type="SUPFAM" id="SSF51182">
    <property type="entry name" value="RmlC-like cupins"/>
    <property type="match status" value="1"/>
</dbReference>
<comment type="similarity">
    <text evidence="1 2">Belongs to the pirin family.</text>
</comment>
<evidence type="ECO:0000313" key="5">
    <source>
        <dbReference type="Proteomes" id="UP000451565"/>
    </source>
</evidence>
<dbReference type="Proteomes" id="UP000451565">
    <property type="component" value="Unassembled WGS sequence"/>
</dbReference>
<dbReference type="PANTHER" id="PTHR13903:SF8">
    <property type="entry name" value="PIRIN"/>
    <property type="match status" value="1"/>
</dbReference>
<evidence type="ECO:0000256" key="2">
    <source>
        <dbReference type="RuleBase" id="RU003457"/>
    </source>
</evidence>
<comment type="caution">
    <text evidence="4">The sequence shown here is derived from an EMBL/GenBank/DDBJ whole genome shotgun (WGS) entry which is preliminary data.</text>
</comment>
<organism evidence="4 5">
    <name type="scientific">Glaciimonas soli</name>
    <dbReference type="NCBI Taxonomy" id="2590999"/>
    <lineage>
        <taxon>Bacteria</taxon>
        <taxon>Pseudomonadati</taxon>
        <taxon>Pseudomonadota</taxon>
        <taxon>Betaproteobacteria</taxon>
        <taxon>Burkholderiales</taxon>
        <taxon>Oxalobacteraceae</taxon>
        <taxon>Glaciimonas</taxon>
    </lineage>
</organism>
<dbReference type="CDD" id="cd02247">
    <property type="entry name" value="cupin_pirin_C"/>
    <property type="match status" value="1"/>
</dbReference>
<dbReference type="Pfam" id="PF02678">
    <property type="entry name" value="Pirin"/>
    <property type="match status" value="1"/>
</dbReference>
<gene>
    <name evidence="4" type="ORF">GEV47_00815</name>
</gene>
<dbReference type="InterPro" id="IPR012093">
    <property type="entry name" value="Pirin"/>
</dbReference>
<feature type="domain" description="Pirin N-terminal" evidence="3">
    <location>
        <begin position="42"/>
        <end position="128"/>
    </location>
</feature>
<name>A0A843YR75_9BURK</name>
<reference evidence="4 5" key="1">
    <citation type="submission" date="2019-10" db="EMBL/GenBank/DDBJ databases">
        <title>Glaciimonas soli sp. nov., a psychrophilic bacterium isolated from the forest soil of a high elevation mountain in Taiwan.</title>
        <authorList>
            <person name="Wang L.-T."/>
            <person name="Shieh W.Y."/>
        </authorList>
    </citation>
    <scope>NUCLEOTIDE SEQUENCE [LARGE SCALE GENOMIC DNA]</scope>
    <source>
        <strain evidence="4 5">GS1</strain>
    </source>
</reference>
<proteinExistence type="inferred from homology"/>
<dbReference type="EMBL" id="WINI01000001">
    <property type="protein sequence ID" value="MQQ99225.1"/>
    <property type="molecule type" value="Genomic_DNA"/>
</dbReference>
<dbReference type="PANTHER" id="PTHR13903">
    <property type="entry name" value="PIRIN-RELATED"/>
    <property type="match status" value="1"/>
</dbReference>